<evidence type="ECO:0000256" key="8">
    <source>
        <dbReference type="ARBA" id="ARBA00023015"/>
    </source>
</evidence>
<keyword evidence="9" id="KW-0804">Transcription</keyword>
<dbReference type="EMBL" id="JABMIG020000125">
    <property type="protein sequence ID" value="KAL3790587.1"/>
    <property type="molecule type" value="Genomic_DNA"/>
</dbReference>
<dbReference type="GO" id="GO:0006325">
    <property type="term" value="P:chromatin organization"/>
    <property type="evidence" value="ECO:0007669"/>
    <property type="project" value="UniProtKB-KW"/>
</dbReference>
<dbReference type="AlphaFoldDB" id="A0ABD3PRM1"/>
<keyword evidence="8" id="KW-0805">Transcription regulation</keyword>
<feature type="region of interest" description="Disordered" evidence="12">
    <location>
        <begin position="470"/>
        <end position="534"/>
    </location>
</feature>
<dbReference type="SUPFAM" id="SSF51197">
    <property type="entry name" value="Clavaminate synthase-like"/>
    <property type="match status" value="1"/>
</dbReference>
<dbReference type="Pfam" id="PF13621">
    <property type="entry name" value="Cupin_8"/>
    <property type="match status" value="1"/>
</dbReference>
<comment type="cofactor">
    <cofactor evidence="1">
        <name>Fe(2+)</name>
        <dbReference type="ChEBI" id="CHEBI:29033"/>
    </cofactor>
</comment>
<accession>A0ABD3PRM1</accession>
<feature type="compositionally biased region" description="Polar residues" evidence="12">
    <location>
        <begin position="522"/>
        <end position="534"/>
    </location>
</feature>
<evidence type="ECO:0000256" key="9">
    <source>
        <dbReference type="ARBA" id="ARBA00023163"/>
    </source>
</evidence>
<keyword evidence="4" id="KW-0156">Chromatin regulator</keyword>
<evidence type="ECO:0000256" key="4">
    <source>
        <dbReference type="ARBA" id="ARBA00022853"/>
    </source>
</evidence>
<evidence type="ECO:0000256" key="11">
    <source>
        <dbReference type="ARBA" id="ARBA00038068"/>
    </source>
</evidence>
<keyword evidence="6" id="KW-0560">Oxidoreductase</keyword>
<feature type="compositionally biased region" description="Basic residues" evidence="12">
    <location>
        <begin position="470"/>
        <end position="479"/>
    </location>
</feature>
<keyword evidence="7" id="KW-0408">Iron</keyword>
<keyword evidence="10" id="KW-0539">Nucleus</keyword>
<evidence type="ECO:0000256" key="1">
    <source>
        <dbReference type="ARBA" id="ARBA00001954"/>
    </source>
</evidence>
<proteinExistence type="inferred from homology"/>
<evidence type="ECO:0000256" key="10">
    <source>
        <dbReference type="ARBA" id="ARBA00023242"/>
    </source>
</evidence>
<protein>
    <recommendedName>
        <fullName evidence="13">JmjC domain-containing protein</fullName>
    </recommendedName>
</protein>
<keyword evidence="15" id="KW-1185">Reference proteome</keyword>
<evidence type="ECO:0000256" key="3">
    <source>
        <dbReference type="ARBA" id="ARBA00022723"/>
    </source>
</evidence>
<comment type="caution">
    <text evidence="14">The sequence shown here is derived from an EMBL/GenBank/DDBJ whole genome shotgun (WGS) entry which is preliminary data.</text>
</comment>
<feature type="domain" description="JmjC" evidence="13">
    <location>
        <begin position="244"/>
        <end position="423"/>
    </location>
</feature>
<dbReference type="PROSITE" id="PS51184">
    <property type="entry name" value="JMJC"/>
    <property type="match status" value="1"/>
</dbReference>
<name>A0ABD3PRM1_9STRA</name>
<dbReference type="PANTHER" id="PTHR12480">
    <property type="entry name" value="ARGININE DEMETHYLASE AND LYSYL-HYDROXYLASE JMJD"/>
    <property type="match status" value="1"/>
</dbReference>
<dbReference type="Gene3D" id="1.20.1280.270">
    <property type="match status" value="1"/>
</dbReference>
<dbReference type="InterPro" id="IPR003347">
    <property type="entry name" value="JmjC_dom"/>
</dbReference>
<dbReference type="Proteomes" id="UP001516023">
    <property type="component" value="Unassembled WGS sequence"/>
</dbReference>
<sequence length="534" mass="61910">MANEGANHNIIKLKSISSITTARHTASDSEFEMGWREKAERAKSLHRPSLKNWARDGLASTFPAYESYILSNEEAYCSFKIKNGVVLDTRLNVDDARQEGVPVILDGDTPPEVFHKEYEAKCIPVVIRNIPYGVNNRSNGEVSSCSSKEGNFQEEKKDCDEMHYNLQSNVDPSRTHNNEWPAIHNWSLSSLYNNPLLRSRTFKVGEDDDGYSIKMKLRHFLRYLESNQDDSPLYVFDASFDEDRYAKRLLLDYTVPNYFDEDLFRLVGERRRPPYRWFLVGPQRSGTTVHIDPLGTSAWNTLIHGVKRWVLFPPHVSKSVVKGYREILKGEDDEAIHYFTTILPRVKRRAASVAEAALAGARRLGEYENFECYEFTQYAGETVFIPHGWWHAVLNVTHTVGVTQNYCSRRNFDAVWTRTRSGRKKMACTWLRRLNDHYPDLAARARELNRRDGFVMWEDDHEEQRRWMRKRAEKARRKREKEASRQGREGDGDGSENKRQSKKEKWGEHRTNGQRKDEDDCNSVTSGANIVSPT</sequence>
<evidence type="ECO:0000256" key="5">
    <source>
        <dbReference type="ARBA" id="ARBA00022964"/>
    </source>
</evidence>
<dbReference type="SMART" id="SM00558">
    <property type="entry name" value="JmjC"/>
    <property type="match status" value="1"/>
</dbReference>
<evidence type="ECO:0000313" key="14">
    <source>
        <dbReference type="EMBL" id="KAL3790587.1"/>
    </source>
</evidence>
<dbReference type="Gene3D" id="2.60.120.650">
    <property type="entry name" value="Cupin"/>
    <property type="match status" value="1"/>
</dbReference>
<keyword evidence="5" id="KW-0223">Dioxygenase</keyword>
<comment type="subcellular location">
    <subcellularLocation>
        <location evidence="2">Nucleus</location>
    </subcellularLocation>
</comment>
<dbReference type="GO" id="GO:0046872">
    <property type="term" value="F:metal ion binding"/>
    <property type="evidence" value="ECO:0007669"/>
    <property type="project" value="UniProtKB-KW"/>
</dbReference>
<dbReference type="InterPro" id="IPR050910">
    <property type="entry name" value="JMJD6_ArgDemeth/LysHydrox"/>
</dbReference>
<dbReference type="PANTHER" id="PTHR12480:SF32">
    <property type="entry name" value="BIFUNCTIONAL ARGININE DEMETHYLASE AND LYSYL-HYDROXYLASE JMJD6"/>
    <property type="match status" value="1"/>
</dbReference>
<evidence type="ECO:0000256" key="6">
    <source>
        <dbReference type="ARBA" id="ARBA00023002"/>
    </source>
</evidence>
<feature type="compositionally biased region" description="Basic and acidic residues" evidence="12">
    <location>
        <begin position="480"/>
        <end position="518"/>
    </location>
</feature>
<evidence type="ECO:0000259" key="13">
    <source>
        <dbReference type="PROSITE" id="PS51184"/>
    </source>
</evidence>
<evidence type="ECO:0000313" key="15">
    <source>
        <dbReference type="Proteomes" id="UP001516023"/>
    </source>
</evidence>
<gene>
    <name evidence="14" type="ORF">HJC23_008793</name>
</gene>
<dbReference type="GO" id="GO:0005634">
    <property type="term" value="C:nucleus"/>
    <property type="evidence" value="ECO:0007669"/>
    <property type="project" value="UniProtKB-SubCell"/>
</dbReference>
<evidence type="ECO:0000256" key="7">
    <source>
        <dbReference type="ARBA" id="ARBA00023004"/>
    </source>
</evidence>
<organism evidence="14 15">
    <name type="scientific">Cyclotella cryptica</name>
    <dbReference type="NCBI Taxonomy" id="29204"/>
    <lineage>
        <taxon>Eukaryota</taxon>
        <taxon>Sar</taxon>
        <taxon>Stramenopiles</taxon>
        <taxon>Ochrophyta</taxon>
        <taxon>Bacillariophyta</taxon>
        <taxon>Coscinodiscophyceae</taxon>
        <taxon>Thalassiosirophycidae</taxon>
        <taxon>Stephanodiscales</taxon>
        <taxon>Stephanodiscaceae</taxon>
        <taxon>Cyclotella</taxon>
    </lineage>
</organism>
<reference evidence="14 15" key="1">
    <citation type="journal article" date="2020" name="G3 (Bethesda)">
        <title>Improved Reference Genome for Cyclotella cryptica CCMP332, a Model for Cell Wall Morphogenesis, Salinity Adaptation, and Lipid Production in Diatoms (Bacillariophyta).</title>
        <authorList>
            <person name="Roberts W.R."/>
            <person name="Downey K.M."/>
            <person name="Ruck E.C."/>
            <person name="Traller J.C."/>
            <person name="Alverson A.J."/>
        </authorList>
    </citation>
    <scope>NUCLEOTIDE SEQUENCE [LARGE SCALE GENOMIC DNA]</scope>
    <source>
        <strain evidence="14 15">CCMP332</strain>
    </source>
</reference>
<comment type="similarity">
    <text evidence="11">Belongs to the JMJD6 family.</text>
</comment>
<evidence type="ECO:0000256" key="12">
    <source>
        <dbReference type="SAM" id="MobiDB-lite"/>
    </source>
</evidence>
<keyword evidence="3" id="KW-0479">Metal-binding</keyword>
<dbReference type="GO" id="GO:0051213">
    <property type="term" value="F:dioxygenase activity"/>
    <property type="evidence" value="ECO:0007669"/>
    <property type="project" value="UniProtKB-KW"/>
</dbReference>
<evidence type="ECO:0000256" key="2">
    <source>
        <dbReference type="ARBA" id="ARBA00004123"/>
    </source>
</evidence>
<dbReference type="InterPro" id="IPR041667">
    <property type="entry name" value="Cupin_8"/>
</dbReference>